<evidence type="ECO:0000313" key="3">
    <source>
        <dbReference type="EMBL" id="KAG5634122.1"/>
    </source>
</evidence>
<dbReference type="Pfam" id="PF20722">
    <property type="entry name" value="DUF6830"/>
    <property type="match status" value="1"/>
</dbReference>
<dbReference type="InterPro" id="IPR041078">
    <property type="entry name" value="Plavaka"/>
</dbReference>
<feature type="domain" description="DUF6830" evidence="2">
    <location>
        <begin position="680"/>
        <end position="790"/>
    </location>
</feature>
<comment type="caution">
    <text evidence="3">The sequence shown here is derived from an EMBL/GenBank/DDBJ whole genome shotgun (WGS) entry which is preliminary data.</text>
</comment>
<dbReference type="Pfam" id="PF18759">
    <property type="entry name" value="Plavaka"/>
    <property type="match status" value="1"/>
</dbReference>
<dbReference type="OrthoDB" id="2576233at2759"/>
<evidence type="ECO:0000313" key="4">
    <source>
        <dbReference type="Proteomes" id="UP000717328"/>
    </source>
</evidence>
<keyword evidence="4" id="KW-1185">Reference proteome</keyword>
<dbReference type="AlphaFoldDB" id="A0A9P7FSN1"/>
<proteinExistence type="predicted"/>
<feature type="compositionally biased region" description="Acidic residues" evidence="1">
    <location>
        <begin position="1"/>
        <end position="25"/>
    </location>
</feature>
<dbReference type="InterPro" id="IPR049233">
    <property type="entry name" value="DUF6830"/>
</dbReference>
<name>A0A9P7FSN1_9AGAR</name>
<reference evidence="3" key="1">
    <citation type="submission" date="2021-02" db="EMBL/GenBank/DDBJ databases">
        <authorList>
            <person name="Nieuwenhuis M."/>
            <person name="Van De Peppel L.J.J."/>
        </authorList>
    </citation>
    <scope>NUCLEOTIDE SEQUENCE</scope>
    <source>
        <strain evidence="3">D49</strain>
    </source>
</reference>
<organism evidence="3 4">
    <name type="scientific">Sphagnurus paluster</name>
    <dbReference type="NCBI Taxonomy" id="117069"/>
    <lineage>
        <taxon>Eukaryota</taxon>
        <taxon>Fungi</taxon>
        <taxon>Dikarya</taxon>
        <taxon>Basidiomycota</taxon>
        <taxon>Agaricomycotina</taxon>
        <taxon>Agaricomycetes</taxon>
        <taxon>Agaricomycetidae</taxon>
        <taxon>Agaricales</taxon>
        <taxon>Tricholomatineae</taxon>
        <taxon>Lyophyllaceae</taxon>
        <taxon>Sphagnurus</taxon>
    </lineage>
</organism>
<dbReference type="EMBL" id="JABCKI010006626">
    <property type="protein sequence ID" value="KAG5634122.1"/>
    <property type="molecule type" value="Genomic_DNA"/>
</dbReference>
<evidence type="ECO:0000256" key="1">
    <source>
        <dbReference type="SAM" id="MobiDB-lite"/>
    </source>
</evidence>
<reference evidence="3" key="2">
    <citation type="submission" date="2021-10" db="EMBL/GenBank/DDBJ databases">
        <title>Phylogenomics reveals ancestral predisposition of the termite-cultivated fungus Termitomyces towards a domesticated lifestyle.</title>
        <authorList>
            <person name="Auxier B."/>
            <person name="Grum-Grzhimaylo A."/>
            <person name="Cardenas M.E."/>
            <person name="Lodge J.D."/>
            <person name="Laessoe T."/>
            <person name="Pedersen O."/>
            <person name="Smith M.E."/>
            <person name="Kuyper T.W."/>
            <person name="Franco-Molano E.A."/>
            <person name="Baroni T.J."/>
            <person name="Aanen D.K."/>
        </authorList>
    </citation>
    <scope>NUCLEOTIDE SEQUENCE</scope>
    <source>
        <strain evidence="3">D49</strain>
    </source>
</reference>
<dbReference type="Proteomes" id="UP000717328">
    <property type="component" value="Unassembled WGS sequence"/>
</dbReference>
<protein>
    <recommendedName>
        <fullName evidence="2">DUF6830 domain-containing protein</fullName>
    </recommendedName>
</protein>
<gene>
    <name evidence="3" type="ORF">H0H81_003313</name>
</gene>
<evidence type="ECO:0000259" key="2">
    <source>
        <dbReference type="Pfam" id="PF20722"/>
    </source>
</evidence>
<sequence>MDEEDLELLSDSGDEDAESEDDEESNSLGTLYTEDIGLEPSRNTPAPEPSVTPMDEYDNVPAARLRGGFEGDLSKEPYIVKFPLRTAGAVYSRDDPTVNDQYTNALGQADNTFAPFTSKLEWEIARWAKLRGPSSTAFTELMKIDGVPEKLGLSFKSAKDLNKVIDLLLPGRPRFHRHEVLVGDEVCEVFFRDVIACIRALLGDPDFSVFLVFVPEKHYTDGTQTVRMYHDMNTGRWWWSTQEALEKDKPGATIVPIIISTDKTQLTLFRNKSAYPIYLTIGNIPKEIRSKPSNRAYVLLGYLPTTRLENVTNHAARRRLLANLYHACMARILAPLKSAGKHGIHMTTADTLTRRFHPLLACVVNDYPEQVLCTCTYSGECPTCEVHRNELGEYHRDDPPALRSLEKIFEILDSFETDPAGFLQACKSAGVKPVVDPFWKDLPYAHIYRSITPDILHQLYQGILKHLIHWIIEAYGANEIDARCRRMPPNHNLRLFIKGISTLSRVTGQEHDYMCRILLGLIIDAPLPNGLSSARLLAATRAMLDFLYLAQYPIHTDNTLELLEDALEDFHANKHIFTELGIRDSYNIPKLHWAQHYVTAIKLYGTTDNVNTQYTERLHIDLAKQAYAATNRKDEFSQMTLWVERKEKILRHSQYIQWRCDGSPAIQRKKWSPPGLELDRALHMAKHPSVRGVSFETLATEYGATFFRTALARYVTLINNPNLTARNVERSLWTVRIPFTKVSVWNRIKFRRLDPASGRTSTADSIHVRPAKQDGRGRLVPGRFDTALVNDGTGDITGIEGYRVGRVRVVFSLPEKSIPVLFTNADIAEVPQHLAYVEWYSALQEPERHHGLHKITQLKDRDGGRVCSVIPLANIRRSIHLFPKFGRAAPPEWTSSNVLDLCNTFFVNHFTDRHLYRIIY</sequence>
<accession>A0A9P7FSN1</accession>
<feature type="region of interest" description="Disordered" evidence="1">
    <location>
        <begin position="1"/>
        <end position="56"/>
    </location>
</feature>